<reference evidence="2" key="2">
    <citation type="submission" date="2020-09" db="EMBL/GenBank/DDBJ databases">
        <authorList>
            <person name="Sun Q."/>
            <person name="Ohkuma M."/>
        </authorList>
    </citation>
    <scope>NUCLEOTIDE SEQUENCE</scope>
    <source>
        <strain evidence="2">JCM 4125</strain>
    </source>
</reference>
<dbReference type="InterPro" id="IPR000073">
    <property type="entry name" value="AB_hydrolase_1"/>
</dbReference>
<dbReference type="GO" id="GO:0003824">
    <property type="term" value="F:catalytic activity"/>
    <property type="evidence" value="ECO:0007669"/>
    <property type="project" value="UniProtKB-ARBA"/>
</dbReference>
<dbReference type="RefSeq" id="WP_189713583.1">
    <property type="nucleotide sequence ID" value="NZ_BMSA01000015.1"/>
</dbReference>
<dbReference type="Proteomes" id="UP000646776">
    <property type="component" value="Unassembled WGS sequence"/>
</dbReference>
<accession>A0A918LXX5</accession>
<dbReference type="SUPFAM" id="SSF53474">
    <property type="entry name" value="alpha/beta-Hydrolases"/>
    <property type="match status" value="1"/>
</dbReference>
<dbReference type="EMBL" id="BMSA01000015">
    <property type="protein sequence ID" value="GGT66012.1"/>
    <property type="molecule type" value="Genomic_DNA"/>
</dbReference>
<proteinExistence type="predicted"/>
<evidence type="ECO:0000259" key="1">
    <source>
        <dbReference type="Pfam" id="PF12697"/>
    </source>
</evidence>
<dbReference type="Gene3D" id="3.40.50.1820">
    <property type="entry name" value="alpha/beta hydrolase"/>
    <property type="match status" value="1"/>
</dbReference>
<organism evidence="2 3">
    <name type="scientific">Streptomyces phaeofaciens</name>
    <dbReference type="NCBI Taxonomy" id="68254"/>
    <lineage>
        <taxon>Bacteria</taxon>
        <taxon>Bacillati</taxon>
        <taxon>Actinomycetota</taxon>
        <taxon>Actinomycetes</taxon>
        <taxon>Kitasatosporales</taxon>
        <taxon>Streptomycetaceae</taxon>
        <taxon>Streptomyces</taxon>
    </lineage>
</organism>
<feature type="domain" description="AB hydrolase-1" evidence="1">
    <location>
        <begin position="46"/>
        <end position="269"/>
    </location>
</feature>
<dbReference type="Pfam" id="PF12697">
    <property type="entry name" value="Abhydrolase_6"/>
    <property type="match status" value="1"/>
</dbReference>
<keyword evidence="3" id="KW-1185">Reference proteome</keyword>
<gene>
    <name evidence="2" type="ORF">GCM10010226_49720</name>
</gene>
<comment type="caution">
    <text evidence="2">The sequence shown here is derived from an EMBL/GenBank/DDBJ whole genome shotgun (WGS) entry which is preliminary data.</text>
</comment>
<reference evidence="2" key="1">
    <citation type="journal article" date="2014" name="Int. J. Syst. Evol. Microbiol.">
        <title>Complete genome sequence of Corynebacterium casei LMG S-19264T (=DSM 44701T), isolated from a smear-ripened cheese.</title>
        <authorList>
            <consortium name="US DOE Joint Genome Institute (JGI-PGF)"/>
            <person name="Walter F."/>
            <person name="Albersmeier A."/>
            <person name="Kalinowski J."/>
            <person name="Ruckert C."/>
        </authorList>
    </citation>
    <scope>NUCLEOTIDE SEQUENCE</scope>
    <source>
        <strain evidence="2">JCM 4125</strain>
    </source>
</reference>
<name>A0A918LXX5_9ACTN</name>
<sequence length="305" mass="32434">MARSSTPQDARPSAAGTPRRIALDGAGVRLSALLAEPSGGTPRAAVVALHGSGMNAAYFHARADPRLSLLTLGPRLGYTVLALDRPGYGRSATAVPDGQRLAEQTRTVRAALGDFAARHATGAGTFLLAHSFGGKVALTAAADDGVPGLLGVDVSGCGHEYAVAPRTVSDLDGPERRRRNWGPLRLYPPGTFAAGGSFVAAVPPREYADLEDWPRVLDAAAPRIRVPLRFTFAEHEAWWRHDDNRLRSLKTRFTAAPRVVVDRQADAGHNISLGWAARSYHLSALAFLEDCLVSDEAAPPRARVS</sequence>
<evidence type="ECO:0000313" key="3">
    <source>
        <dbReference type="Proteomes" id="UP000646776"/>
    </source>
</evidence>
<evidence type="ECO:0000313" key="2">
    <source>
        <dbReference type="EMBL" id="GGT66012.1"/>
    </source>
</evidence>
<protein>
    <submittedName>
        <fullName evidence="2">Thioesterase</fullName>
    </submittedName>
</protein>
<dbReference type="AlphaFoldDB" id="A0A918LXX5"/>
<dbReference type="InterPro" id="IPR029058">
    <property type="entry name" value="AB_hydrolase_fold"/>
</dbReference>